<proteinExistence type="predicted"/>
<dbReference type="EMBL" id="CP101717">
    <property type="protein sequence ID" value="WLD59258.1"/>
    <property type="molecule type" value="Genomic_DNA"/>
</dbReference>
<dbReference type="AlphaFoldDB" id="A0AB38YIZ9"/>
<reference evidence="2" key="1">
    <citation type="submission" date="2022-07" db="EMBL/GenBank/DDBJ databases">
        <title>Complete genome sequence of Salinispirillum sp. LH10-3-1 capable of multiple carbohydrate inversion isolated from a soda lake.</title>
        <authorList>
            <person name="Liu J."/>
            <person name="Zhai Y."/>
            <person name="Zhang H."/>
            <person name="Yang H."/>
            <person name="Qu J."/>
            <person name="Li J."/>
        </authorList>
    </citation>
    <scope>NUCLEOTIDE SEQUENCE</scope>
    <source>
        <strain evidence="2">LH 10-3-1</strain>
    </source>
</reference>
<evidence type="ECO:0000256" key="1">
    <source>
        <dbReference type="SAM" id="Coils"/>
    </source>
</evidence>
<organism evidence="2">
    <name type="scientific">Salinispirillum sp. LH 10-3-1</name>
    <dbReference type="NCBI Taxonomy" id="2952525"/>
    <lineage>
        <taxon>Bacteria</taxon>
        <taxon>Pseudomonadati</taxon>
        <taxon>Pseudomonadota</taxon>
        <taxon>Gammaproteobacteria</taxon>
        <taxon>Oceanospirillales</taxon>
        <taxon>Saccharospirillaceae</taxon>
        <taxon>Salinispirillum</taxon>
    </lineage>
</organism>
<name>A0AB38YIZ9_9GAMM</name>
<dbReference type="InterPro" id="IPR043773">
    <property type="entry name" value="JetA"/>
</dbReference>
<feature type="coiled-coil region" evidence="1">
    <location>
        <begin position="175"/>
        <end position="202"/>
    </location>
</feature>
<evidence type="ECO:0000313" key="2">
    <source>
        <dbReference type="EMBL" id="WLD59258.1"/>
    </source>
</evidence>
<dbReference type="RefSeq" id="WP_304996549.1">
    <property type="nucleotide sequence ID" value="NZ_CP101717.1"/>
</dbReference>
<accession>A0AB38YIZ9</accession>
<gene>
    <name evidence="2" type="ORF">NFC81_05625</name>
</gene>
<dbReference type="Pfam" id="PF18982">
    <property type="entry name" value="JetA"/>
    <property type="match status" value="1"/>
</dbReference>
<sequence length="489" mass="56695">MFFVDNQSQFFRPLVSKYRAQAAECLMALYQRCYGAEADYGQAVERAQVVETFQEALVRAPLMADQQGGEEVMELADDADSRFRDTREQANWLVNQLMDAGWLARMVDDATLQSTVGFTRAGRRFTEAFIDDKRRNQHRSRHRNTRNTRNALQSFLAHGEVYDLLDAYDYSERIISDFTDVIEELNERRRALVREMQNEFDVQRATTEFFEFMEQRFQPDIAIRLSADSVEKYREQISDVVRRIRRKPKDFKTDAEQRLRELLPDWVQPGRSVLWALLDGIEQRLKNAADVMLPALRRSLQHFTKRADIIIRQMNYMAMQKHADVAAVSRRLAALPVVEQNRRLDAVASMMARCQVGLMDPDQIRLQDRQRSAVVNHQLMTEPDGDLSARQAVYVQQALDQAFYISQQKLQGFIADRLASQERLSTGDLPIETAEDFMAVAHLISAGQLEDWVVEPTGRHLQDTFFHQRDEFILSRRDITNSTPSTETP</sequence>
<keyword evidence="1" id="KW-0175">Coiled coil</keyword>
<protein>
    <submittedName>
        <fullName evidence="2">DUF5716 family protein</fullName>
    </submittedName>
</protein>